<keyword evidence="1" id="KW-1133">Transmembrane helix</keyword>
<accession>A0A923LNH9</accession>
<dbReference type="AlphaFoldDB" id="A0A923LNH9"/>
<organism evidence="2 3">
    <name type="scientific">Roseburia zhanii</name>
    <dbReference type="NCBI Taxonomy" id="2763064"/>
    <lineage>
        <taxon>Bacteria</taxon>
        <taxon>Bacillati</taxon>
        <taxon>Bacillota</taxon>
        <taxon>Clostridia</taxon>
        <taxon>Lachnospirales</taxon>
        <taxon>Lachnospiraceae</taxon>
        <taxon>Roseburia</taxon>
    </lineage>
</organism>
<name>A0A923LNH9_9FIRM</name>
<keyword evidence="1" id="KW-0812">Transmembrane</keyword>
<keyword evidence="1" id="KW-0472">Membrane</keyword>
<dbReference type="RefSeq" id="WP_178051924.1">
    <property type="nucleotide sequence ID" value="NZ_JACOPH010000005.1"/>
</dbReference>
<sequence>MNRKIYRVCLFVVIGIAIGFGIWYYSFTKNQNTQPEDGTFVLNEMTRGEVA</sequence>
<proteinExistence type="predicted"/>
<evidence type="ECO:0000256" key="1">
    <source>
        <dbReference type="SAM" id="Phobius"/>
    </source>
</evidence>
<feature type="transmembrane region" description="Helical" evidence="1">
    <location>
        <begin position="5"/>
        <end position="25"/>
    </location>
</feature>
<protein>
    <submittedName>
        <fullName evidence="2">Uncharacterized protein</fullName>
    </submittedName>
</protein>
<evidence type="ECO:0000313" key="2">
    <source>
        <dbReference type="EMBL" id="MBC5714155.1"/>
    </source>
</evidence>
<keyword evidence="3" id="KW-1185">Reference proteome</keyword>
<comment type="caution">
    <text evidence="2">The sequence shown here is derived from an EMBL/GenBank/DDBJ whole genome shotgun (WGS) entry which is preliminary data.</text>
</comment>
<reference evidence="2" key="1">
    <citation type="submission" date="2020-08" db="EMBL/GenBank/DDBJ databases">
        <title>Genome public.</title>
        <authorList>
            <person name="Liu C."/>
            <person name="Sun Q."/>
        </authorList>
    </citation>
    <scope>NUCLEOTIDE SEQUENCE</scope>
    <source>
        <strain evidence="2">BX1005</strain>
    </source>
</reference>
<dbReference type="Proteomes" id="UP000606720">
    <property type="component" value="Unassembled WGS sequence"/>
</dbReference>
<evidence type="ECO:0000313" key="3">
    <source>
        <dbReference type="Proteomes" id="UP000606720"/>
    </source>
</evidence>
<gene>
    <name evidence="2" type="ORF">H8S17_08030</name>
</gene>
<dbReference type="EMBL" id="JACOPH010000005">
    <property type="protein sequence ID" value="MBC5714155.1"/>
    <property type="molecule type" value="Genomic_DNA"/>
</dbReference>